<dbReference type="InterPro" id="IPR027417">
    <property type="entry name" value="P-loop_NTPase"/>
</dbReference>
<feature type="coiled-coil region" evidence="1">
    <location>
        <begin position="310"/>
        <end position="389"/>
    </location>
</feature>
<name>A0A8S5M2P3_9CAUD</name>
<reference evidence="2" key="1">
    <citation type="journal article" date="2021" name="Proc. Natl. Acad. Sci. U.S.A.">
        <title>A Catalog of Tens of Thousands of Viruses from Human Metagenomes Reveals Hidden Associations with Chronic Diseases.</title>
        <authorList>
            <person name="Tisza M.J."/>
            <person name="Buck C.B."/>
        </authorList>
    </citation>
    <scope>NUCLEOTIDE SEQUENCE</scope>
    <source>
        <strain evidence="2">Ctxjx4</strain>
    </source>
</reference>
<dbReference type="Gene3D" id="3.40.50.300">
    <property type="entry name" value="P-loop containing nucleotide triphosphate hydrolases"/>
    <property type="match status" value="1"/>
</dbReference>
<accession>A0A8S5M2P3</accession>
<keyword evidence="1" id="KW-0175">Coiled coil</keyword>
<proteinExistence type="predicted"/>
<dbReference type="EMBL" id="BK014799">
    <property type="protein sequence ID" value="DAD76331.1"/>
    <property type="molecule type" value="Genomic_DNA"/>
</dbReference>
<sequence>MSDKLNQFSVEVYGNLEPYNEVISKARVRIFYSGENRNGAYVTSEFADKLIKTLPYTPIKGIYDSFNDDFSDHGARRAEGRIYGIVPENPNFAWEEHQDSDGVTRTYGCSDVLIFSALYEEANSIVGKAQSMELYTPSIKGSWQFINGKRLYVYTEACFLGLQILGEDVEPCFEGAAFFSFCDSLKGLVENMERFNLQFEKTSEEMQMIVNYKLSDNQKHMGLWSLLNPNCTEEGNWEVNYEICDVYDNYAVCWNYENQIFERVYYTKDDEKDTVEITSKEQCFIVDVTAAEKESLRLVQALNENTFENLDKKLEEKNQLFEQVGNLNEKISEFEQKKEEYETQIATFNTEKETLTQKISELESDKNSLQEEVGTLSEYKANIERQEKKALVDSYSNKLDQTTLDQFNEEVDKYTYDALERELAYTLVKSNPSNFSLESKKHYIPKDNDAPHGINAILEKYTNK</sequence>
<evidence type="ECO:0000313" key="2">
    <source>
        <dbReference type="EMBL" id="DAD76331.1"/>
    </source>
</evidence>
<protein>
    <submittedName>
        <fullName evidence="2">Chromosome segregation protein</fullName>
    </submittedName>
</protein>
<organism evidence="2">
    <name type="scientific">Siphoviridae sp. ctxjx4</name>
    <dbReference type="NCBI Taxonomy" id="2826522"/>
    <lineage>
        <taxon>Viruses</taxon>
        <taxon>Duplodnaviria</taxon>
        <taxon>Heunggongvirae</taxon>
        <taxon>Uroviricota</taxon>
        <taxon>Caudoviricetes</taxon>
    </lineage>
</organism>
<evidence type="ECO:0000256" key="1">
    <source>
        <dbReference type="SAM" id="Coils"/>
    </source>
</evidence>